<keyword evidence="1" id="KW-1133">Transmembrane helix</keyword>
<protein>
    <recommendedName>
        <fullName evidence="2">DUF7847 domain-containing protein</fullName>
    </recommendedName>
</protein>
<proteinExistence type="predicted"/>
<organism evidence="3 4">
    <name type="scientific">Streptomyces peucetius</name>
    <dbReference type="NCBI Taxonomy" id="1950"/>
    <lineage>
        <taxon>Bacteria</taxon>
        <taxon>Bacillati</taxon>
        <taxon>Actinomycetota</taxon>
        <taxon>Actinomycetes</taxon>
        <taxon>Kitasatosporales</taxon>
        <taxon>Streptomycetaceae</taxon>
        <taxon>Streptomyces</taxon>
    </lineage>
</organism>
<evidence type="ECO:0000313" key="3">
    <source>
        <dbReference type="EMBL" id="UYQ61473.1"/>
    </source>
</evidence>
<accession>A0ABY6I3B9</accession>
<feature type="transmembrane region" description="Helical" evidence="1">
    <location>
        <begin position="256"/>
        <end position="278"/>
    </location>
</feature>
<dbReference type="EMBL" id="CP107567">
    <property type="protein sequence ID" value="UYQ61473.1"/>
    <property type="molecule type" value="Genomic_DNA"/>
</dbReference>
<feature type="transmembrane region" description="Helical" evidence="1">
    <location>
        <begin position="104"/>
        <end position="137"/>
    </location>
</feature>
<evidence type="ECO:0000313" key="4">
    <source>
        <dbReference type="Proteomes" id="UP001163878"/>
    </source>
</evidence>
<reference evidence="3" key="1">
    <citation type="submission" date="2022-10" db="EMBL/GenBank/DDBJ databases">
        <title>Cytochrome P450 Catalyzes Benzene Ring Formation in the Biosynthesis of Trialkyl-Substituted Aromatic Polyketides.</title>
        <authorList>
            <person name="Zhao E."/>
            <person name="Ge H."/>
        </authorList>
    </citation>
    <scope>NUCLEOTIDE SEQUENCE</scope>
    <source>
        <strain evidence="3">NA0869</strain>
    </source>
</reference>
<evidence type="ECO:0000259" key="2">
    <source>
        <dbReference type="Pfam" id="PF25231"/>
    </source>
</evidence>
<dbReference type="Pfam" id="PF25231">
    <property type="entry name" value="DUF7847"/>
    <property type="match status" value="1"/>
</dbReference>
<feature type="transmembrane region" description="Helical" evidence="1">
    <location>
        <begin position="158"/>
        <end position="191"/>
    </location>
</feature>
<keyword evidence="1" id="KW-0472">Membrane</keyword>
<evidence type="ECO:0000256" key="1">
    <source>
        <dbReference type="SAM" id="Phobius"/>
    </source>
</evidence>
<dbReference type="InterPro" id="IPR057169">
    <property type="entry name" value="DUF7847"/>
</dbReference>
<dbReference type="RefSeq" id="WP_264242684.1">
    <property type="nucleotide sequence ID" value="NZ_CP107567.1"/>
</dbReference>
<keyword evidence="4" id="KW-1185">Reference proteome</keyword>
<dbReference type="Proteomes" id="UP001163878">
    <property type="component" value="Chromosome"/>
</dbReference>
<feature type="transmembrane region" description="Helical" evidence="1">
    <location>
        <begin position="203"/>
        <end position="226"/>
    </location>
</feature>
<feature type="transmembrane region" description="Helical" evidence="1">
    <location>
        <begin position="298"/>
        <end position="319"/>
    </location>
</feature>
<feature type="domain" description="DUF7847" evidence="2">
    <location>
        <begin position="163"/>
        <end position="330"/>
    </location>
</feature>
<gene>
    <name evidence="3" type="ORF">OGH68_08285</name>
</gene>
<name>A0ABY6I3B9_STRPE</name>
<keyword evidence="1" id="KW-0812">Transmembrane</keyword>
<feature type="transmembrane region" description="Helical" evidence="1">
    <location>
        <begin position="59"/>
        <end position="84"/>
    </location>
</feature>
<sequence>MTHGNTPPYAGPPGPYPGPPPGWGGWIPPRPGVIPLAPLGFGDILGGAFSTIGRHWKQLLAMALAAYGMALVVVGAVIGVAYLALSDRLDRMLDSDTAPGWDDVWPLVVGFGAVYLIGMFVMLVANALIYASCPAVLQDAVLGRPSTFGVIWRRSVRRVWSVLGTVLLTALIVAVPVALTAVAFFSVFLSLMVFSLGEDGGGYGWLSLIGVLGMLATAPLAVWLWVKFSLAPAAAVFEGQGTIAAMTRSSRLVQGAWWRIFGISLLATLMAGVAGFIIQMPFSFANVFAPGLTQDLSSSGAAVTAVIVIMVFSLLSSLIGRILTAAFPQLVVSLLYVDQRIRRENLAPALAQAASEPPAAG</sequence>